<sequence length="207" mass="22849">MYCFGCQATVKVAASTGICQQFPVVTKRYRPDGPIEPREDTQARQFFGVPKGNERIGGPGSKVAPRWIELDADAGAGVRFEDLLQLQVRVVENVHAALSVGEEEQIASIAPGDFVHLEAELLLGPNLVRACVNECDQIFLIAYRYRVTIGGPGCTLAHAYIPDANRFVTTGRAQQVRHRCMPAQLIYRSRVAAIAFQSTLQQHQQQQ</sequence>
<accession>A0A182F8G8</accession>
<reference evidence="1 2" key="1">
    <citation type="journal article" date="2017" name="G3 (Bethesda)">
        <title>The Physical Genome Mapping of Anopheles albimanus Corrected Scaffold Misassemblies and Identified Interarm Rearrangements in Genus Anopheles.</title>
        <authorList>
            <person name="Artemov G.N."/>
            <person name="Peery A.N."/>
            <person name="Jiang X."/>
            <person name="Tu Z."/>
            <person name="Stegniy V.N."/>
            <person name="Sharakhova M.V."/>
            <person name="Sharakhov I.V."/>
        </authorList>
    </citation>
    <scope>NUCLEOTIDE SEQUENCE [LARGE SCALE GENOMIC DNA]</scope>
    <source>
        <strain evidence="1 2">ALBI9_A</strain>
    </source>
</reference>
<dbReference type="EnsemblMetazoa" id="AALB002792-RA">
    <property type="protein sequence ID" value="AALB002792-PA"/>
    <property type="gene ID" value="AALB002792"/>
</dbReference>
<dbReference type="VEuPathDB" id="VectorBase:AALB002792"/>
<name>A0A182F8G8_ANOAL</name>
<protein>
    <submittedName>
        <fullName evidence="1">Uncharacterized protein</fullName>
    </submittedName>
</protein>
<evidence type="ECO:0000313" key="2">
    <source>
        <dbReference type="Proteomes" id="UP000069272"/>
    </source>
</evidence>
<reference evidence="1" key="2">
    <citation type="submission" date="2022-08" db="UniProtKB">
        <authorList>
            <consortium name="EnsemblMetazoa"/>
        </authorList>
    </citation>
    <scope>IDENTIFICATION</scope>
    <source>
        <strain evidence="1">STECLA/ALBI9_A</strain>
    </source>
</reference>
<proteinExistence type="predicted"/>
<evidence type="ECO:0000313" key="1">
    <source>
        <dbReference type="EnsemblMetazoa" id="AALB002792-PA"/>
    </source>
</evidence>
<keyword evidence="2" id="KW-1185">Reference proteome</keyword>
<organism evidence="1 2">
    <name type="scientific">Anopheles albimanus</name>
    <name type="common">New world malaria mosquito</name>
    <dbReference type="NCBI Taxonomy" id="7167"/>
    <lineage>
        <taxon>Eukaryota</taxon>
        <taxon>Metazoa</taxon>
        <taxon>Ecdysozoa</taxon>
        <taxon>Arthropoda</taxon>
        <taxon>Hexapoda</taxon>
        <taxon>Insecta</taxon>
        <taxon>Pterygota</taxon>
        <taxon>Neoptera</taxon>
        <taxon>Endopterygota</taxon>
        <taxon>Diptera</taxon>
        <taxon>Nematocera</taxon>
        <taxon>Culicoidea</taxon>
        <taxon>Culicidae</taxon>
        <taxon>Anophelinae</taxon>
        <taxon>Anopheles</taxon>
    </lineage>
</organism>
<dbReference type="Proteomes" id="UP000069272">
    <property type="component" value="Chromosome 2R"/>
</dbReference>
<dbReference type="AlphaFoldDB" id="A0A182F8G8"/>